<feature type="compositionally biased region" description="Polar residues" evidence="1">
    <location>
        <begin position="1"/>
        <end position="32"/>
    </location>
</feature>
<accession>A0A8S3DWX7</accession>
<reference evidence="2" key="1">
    <citation type="submission" date="2021-02" db="EMBL/GenBank/DDBJ databases">
        <authorList>
            <person name="Nowell W R."/>
        </authorList>
    </citation>
    <scope>NUCLEOTIDE SEQUENCE</scope>
</reference>
<dbReference type="Proteomes" id="UP000676336">
    <property type="component" value="Unassembled WGS sequence"/>
</dbReference>
<sequence>TYGNNKDTSIQTQPSRSVSSYDSFQHNAPTRQSEQKPPPPPPPHIPVKAKDGNIAQVVPGKLYTLADDPFHLLYDRQYS</sequence>
<protein>
    <submittedName>
        <fullName evidence="2">Uncharacterized protein</fullName>
    </submittedName>
</protein>
<evidence type="ECO:0000256" key="1">
    <source>
        <dbReference type="SAM" id="MobiDB-lite"/>
    </source>
</evidence>
<feature type="region of interest" description="Disordered" evidence="1">
    <location>
        <begin position="1"/>
        <end position="49"/>
    </location>
</feature>
<feature type="non-terminal residue" evidence="2">
    <location>
        <position position="79"/>
    </location>
</feature>
<feature type="compositionally biased region" description="Pro residues" evidence="1">
    <location>
        <begin position="36"/>
        <end position="45"/>
    </location>
</feature>
<dbReference type="AlphaFoldDB" id="A0A8S3DWX7"/>
<name>A0A8S3DWX7_9BILA</name>
<evidence type="ECO:0000313" key="2">
    <source>
        <dbReference type="EMBL" id="CAF5012451.1"/>
    </source>
</evidence>
<gene>
    <name evidence="2" type="ORF">SMN809_LOCUS57254</name>
</gene>
<evidence type="ECO:0000313" key="3">
    <source>
        <dbReference type="Proteomes" id="UP000676336"/>
    </source>
</evidence>
<organism evidence="2 3">
    <name type="scientific">Rotaria magnacalcarata</name>
    <dbReference type="NCBI Taxonomy" id="392030"/>
    <lineage>
        <taxon>Eukaryota</taxon>
        <taxon>Metazoa</taxon>
        <taxon>Spiralia</taxon>
        <taxon>Gnathifera</taxon>
        <taxon>Rotifera</taxon>
        <taxon>Eurotatoria</taxon>
        <taxon>Bdelloidea</taxon>
        <taxon>Philodinida</taxon>
        <taxon>Philodinidae</taxon>
        <taxon>Rotaria</taxon>
    </lineage>
</organism>
<feature type="non-terminal residue" evidence="2">
    <location>
        <position position="1"/>
    </location>
</feature>
<comment type="caution">
    <text evidence="2">The sequence shown here is derived from an EMBL/GenBank/DDBJ whole genome shotgun (WGS) entry which is preliminary data.</text>
</comment>
<proteinExistence type="predicted"/>
<dbReference type="EMBL" id="CAJOBI010208731">
    <property type="protein sequence ID" value="CAF5012451.1"/>
    <property type="molecule type" value="Genomic_DNA"/>
</dbReference>